<dbReference type="GO" id="GO:0005829">
    <property type="term" value="C:cytosol"/>
    <property type="evidence" value="ECO:0007669"/>
    <property type="project" value="TreeGrafter"/>
</dbReference>
<feature type="compositionally biased region" description="Polar residues" evidence="2">
    <location>
        <begin position="302"/>
        <end position="317"/>
    </location>
</feature>
<dbReference type="SUPFAM" id="SSF51905">
    <property type="entry name" value="FAD/NAD(P)-binding domain"/>
    <property type="match status" value="1"/>
</dbReference>
<dbReference type="GO" id="GO:0005968">
    <property type="term" value="C:Rab-protein geranylgeranyltransferase complex"/>
    <property type="evidence" value="ECO:0007669"/>
    <property type="project" value="TreeGrafter"/>
</dbReference>
<feature type="region of interest" description="Disordered" evidence="2">
    <location>
        <begin position="247"/>
        <end position="345"/>
    </location>
</feature>
<feature type="compositionally biased region" description="Polar residues" evidence="2">
    <location>
        <begin position="519"/>
        <end position="531"/>
    </location>
</feature>
<feature type="compositionally biased region" description="Basic and acidic residues" evidence="2">
    <location>
        <begin position="247"/>
        <end position="260"/>
    </location>
</feature>
<protein>
    <submittedName>
        <fullName evidence="3">GDP dissociation inhibitor</fullName>
    </submittedName>
</protein>
<dbReference type="Gene3D" id="3.30.519.10">
    <property type="entry name" value="Guanine Nucleotide Dissociation Inhibitor, domain 2"/>
    <property type="match status" value="1"/>
</dbReference>
<dbReference type="GO" id="GO:0005092">
    <property type="term" value="F:GDP-dissociation inhibitor activity"/>
    <property type="evidence" value="ECO:0007669"/>
    <property type="project" value="InterPro"/>
</dbReference>
<comment type="similarity">
    <text evidence="1">Belongs to the Rab GDI family.</text>
</comment>
<feature type="compositionally biased region" description="Polar residues" evidence="2">
    <location>
        <begin position="273"/>
        <end position="294"/>
    </location>
</feature>
<name>A0A8H7LKQ8_9AGAM</name>
<dbReference type="Proteomes" id="UP000650582">
    <property type="component" value="Unassembled WGS sequence"/>
</dbReference>
<comment type="caution">
    <text evidence="3">The sequence shown here is derived from an EMBL/GenBank/DDBJ whole genome shotgun (WGS) entry which is preliminary data.</text>
</comment>
<dbReference type="Gene3D" id="3.50.50.60">
    <property type="entry name" value="FAD/NAD(P)-binding domain"/>
    <property type="match status" value="2"/>
</dbReference>
<proteinExistence type="inferred from homology"/>
<dbReference type="EMBL" id="JACYCC010000036">
    <property type="protein sequence ID" value="KAF8681645.1"/>
    <property type="molecule type" value="Genomic_DNA"/>
</dbReference>
<organism evidence="3 4">
    <name type="scientific">Rhizoctonia solani</name>
    <dbReference type="NCBI Taxonomy" id="456999"/>
    <lineage>
        <taxon>Eukaryota</taxon>
        <taxon>Fungi</taxon>
        <taxon>Dikarya</taxon>
        <taxon>Basidiomycota</taxon>
        <taxon>Agaricomycotina</taxon>
        <taxon>Agaricomycetes</taxon>
        <taxon>Cantharellales</taxon>
        <taxon>Ceratobasidiaceae</taxon>
        <taxon>Rhizoctonia</taxon>
    </lineage>
</organism>
<dbReference type="GO" id="GO:0005634">
    <property type="term" value="C:nucleus"/>
    <property type="evidence" value="ECO:0007669"/>
    <property type="project" value="TreeGrafter"/>
</dbReference>
<evidence type="ECO:0000256" key="2">
    <source>
        <dbReference type="SAM" id="MobiDB-lite"/>
    </source>
</evidence>
<dbReference type="PANTHER" id="PTHR11787">
    <property type="entry name" value="RAB GDP-DISSOCIATION INHIBITOR"/>
    <property type="match status" value="1"/>
</dbReference>
<dbReference type="PANTHER" id="PTHR11787:SF4">
    <property type="entry name" value="CHM, RAB ESCORT PROTEIN 1"/>
    <property type="match status" value="1"/>
</dbReference>
<sequence>MQDELRESHFEAVVIGTGLTQSIVAAALAAASKPIIHVDESEAYGGPHASLTLSELASFNPTFHPSLVSRQYSLSLTPHLIPATGPFIAALVNSGVSRYGSFVLPKRVVIQTKDGFKNVPANKQDVFKDKTISLVQKRRLIKFLMFATGEFEQSPELEGKETTPLLGFVRDVFGIDKELAEALDQTFPALVRTRTYLRSVGRYGPSPFLIGHYGGAGELAQGFCRTCAVQGGTYVLGRKVLEVTRHDGPELDADKGKEGEGKEEEAQDEATHRSWTSSSGKTFTSYHPPSTFETYGTEGVDVSSTEVQTEAGLQTQTETDEPNPPDEQGGNKTEIQPPTPTGPYFRIRLEGFAAPFTANTIIGSDGWLAHILDESNHPGTTPHEPKFGNTIRAILVIDAPATFASASEQSVSSDQPAGEDRLDESIIILPSEEGAVSVLVNGASTMSCPDGKCDGNIGVLYFTAQSAQDPKEYFAKYISAVLDACSPRPEVWGEVYWRETEVDQVVVRHADPSRELPSRQGQPSSYSTTHLTEGPDAAAREAEQVFWDALGDQPGEDGKGKDGVEFFARIEREEDLFDD</sequence>
<evidence type="ECO:0000256" key="1">
    <source>
        <dbReference type="ARBA" id="ARBA00005593"/>
    </source>
</evidence>
<gene>
    <name evidence="3" type="ORF">RHS04_03657</name>
</gene>
<feature type="region of interest" description="Disordered" evidence="2">
    <location>
        <begin position="511"/>
        <end position="538"/>
    </location>
</feature>
<dbReference type="GO" id="GO:0016192">
    <property type="term" value="P:vesicle-mediated transport"/>
    <property type="evidence" value="ECO:0007669"/>
    <property type="project" value="TreeGrafter"/>
</dbReference>
<accession>A0A8H7LKQ8</accession>
<dbReference type="InterPro" id="IPR036188">
    <property type="entry name" value="FAD/NAD-bd_sf"/>
</dbReference>
<dbReference type="GO" id="GO:0007264">
    <property type="term" value="P:small GTPase-mediated signal transduction"/>
    <property type="evidence" value="ECO:0007669"/>
    <property type="project" value="InterPro"/>
</dbReference>
<evidence type="ECO:0000313" key="3">
    <source>
        <dbReference type="EMBL" id="KAF8681645.1"/>
    </source>
</evidence>
<dbReference type="PRINTS" id="PR00891">
    <property type="entry name" value="RABGDIREP"/>
</dbReference>
<dbReference type="Pfam" id="PF00996">
    <property type="entry name" value="GDI"/>
    <property type="match status" value="2"/>
</dbReference>
<evidence type="ECO:0000313" key="4">
    <source>
        <dbReference type="Proteomes" id="UP000650582"/>
    </source>
</evidence>
<reference evidence="3" key="1">
    <citation type="submission" date="2020-09" db="EMBL/GenBank/DDBJ databases">
        <title>Comparative genome analyses of four rice-infecting Rhizoctonia solani isolates reveal extensive enrichment of homogalacturonan modification genes.</title>
        <authorList>
            <person name="Lee D.-Y."/>
            <person name="Jeon J."/>
            <person name="Kim K.-T."/>
            <person name="Cheong K."/>
            <person name="Song H."/>
            <person name="Choi G."/>
            <person name="Ko J."/>
            <person name="Opiyo S.O."/>
            <person name="Zuo S."/>
            <person name="Madhav S."/>
            <person name="Lee Y.-H."/>
            <person name="Wang G.-L."/>
        </authorList>
    </citation>
    <scope>NUCLEOTIDE SEQUENCE</scope>
    <source>
        <strain evidence="3">AG1-IA YN-7</strain>
    </source>
</reference>
<dbReference type="AlphaFoldDB" id="A0A8H7LKQ8"/>
<dbReference type="InterPro" id="IPR018203">
    <property type="entry name" value="GDP_dissociation_inhibitor"/>
</dbReference>